<accession>A0ABN7VVQ8</accession>
<evidence type="ECO:0000313" key="2">
    <source>
        <dbReference type="Proteomes" id="UP000789901"/>
    </source>
</evidence>
<name>A0ABN7VVQ8_GIGMA</name>
<keyword evidence="2" id="KW-1185">Reference proteome</keyword>
<organism evidence="1 2">
    <name type="scientific">Gigaspora margarita</name>
    <dbReference type="NCBI Taxonomy" id="4874"/>
    <lineage>
        <taxon>Eukaryota</taxon>
        <taxon>Fungi</taxon>
        <taxon>Fungi incertae sedis</taxon>
        <taxon>Mucoromycota</taxon>
        <taxon>Glomeromycotina</taxon>
        <taxon>Glomeromycetes</taxon>
        <taxon>Diversisporales</taxon>
        <taxon>Gigasporaceae</taxon>
        <taxon>Gigaspora</taxon>
    </lineage>
</organism>
<comment type="caution">
    <text evidence="1">The sequence shown here is derived from an EMBL/GenBank/DDBJ whole genome shotgun (WGS) entry which is preliminary data.</text>
</comment>
<sequence length="54" mass="6284">ATDASELNIYEMTNNLQLSCTYSFCQIDNKANEVNEPNEVDKNNYINVEEFRSF</sequence>
<reference evidence="1 2" key="1">
    <citation type="submission" date="2021-06" db="EMBL/GenBank/DDBJ databases">
        <authorList>
            <person name="Kallberg Y."/>
            <person name="Tangrot J."/>
            <person name="Rosling A."/>
        </authorList>
    </citation>
    <scope>NUCLEOTIDE SEQUENCE [LARGE SCALE GENOMIC DNA]</scope>
    <source>
        <strain evidence="1 2">120-4 pot B 10/14</strain>
    </source>
</reference>
<gene>
    <name evidence="1" type="ORF">GMARGA_LOCUS23433</name>
</gene>
<dbReference type="Proteomes" id="UP000789901">
    <property type="component" value="Unassembled WGS sequence"/>
</dbReference>
<evidence type="ECO:0000313" key="1">
    <source>
        <dbReference type="EMBL" id="CAG8802551.1"/>
    </source>
</evidence>
<proteinExistence type="predicted"/>
<dbReference type="EMBL" id="CAJVQB010023729">
    <property type="protein sequence ID" value="CAG8802551.1"/>
    <property type="molecule type" value="Genomic_DNA"/>
</dbReference>
<protein>
    <submittedName>
        <fullName evidence="1">11285_t:CDS:1</fullName>
    </submittedName>
</protein>
<feature type="non-terminal residue" evidence="1">
    <location>
        <position position="1"/>
    </location>
</feature>